<reference evidence="1" key="1">
    <citation type="submission" date="2022-04" db="EMBL/GenBank/DDBJ databases">
        <title>Genome of the entomopathogenic fungus Entomophthora muscae.</title>
        <authorList>
            <person name="Elya C."/>
            <person name="Lovett B.R."/>
            <person name="Lee E."/>
            <person name="Macias A.M."/>
            <person name="Hajek A.E."/>
            <person name="De Bivort B.L."/>
            <person name="Kasson M.T."/>
            <person name="De Fine Licht H.H."/>
            <person name="Stajich J.E."/>
        </authorList>
    </citation>
    <scope>NUCLEOTIDE SEQUENCE</scope>
    <source>
        <strain evidence="1">Berkeley</strain>
    </source>
</reference>
<proteinExistence type="predicted"/>
<protein>
    <submittedName>
        <fullName evidence="1">Uncharacterized protein</fullName>
    </submittedName>
</protein>
<evidence type="ECO:0000313" key="2">
    <source>
        <dbReference type="Proteomes" id="UP001165960"/>
    </source>
</evidence>
<name>A0ACC2SYB6_9FUNG</name>
<evidence type="ECO:0000313" key="1">
    <source>
        <dbReference type="EMBL" id="KAJ9067272.1"/>
    </source>
</evidence>
<organism evidence="1 2">
    <name type="scientific">Entomophthora muscae</name>
    <dbReference type="NCBI Taxonomy" id="34485"/>
    <lineage>
        <taxon>Eukaryota</taxon>
        <taxon>Fungi</taxon>
        <taxon>Fungi incertae sedis</taxon>
        <taxon>Zoopagomycota</taxon>
        <taxon>Entomophthoromycotina</taxon>
        <taxon>Entomophthoromycetes</taxon>
        <taxon>Entomophthorales</taxon>
        <taxon>Entomophthoraceae</taxon>
        <taxon>Entomophthora</taxon>
    </lineage>
</organism>
<dbReference type="Proteomes" id="UP001165960">
    <property type="component" value="Unassembled WGS sequence"/>
</dbReference>
<comment type="caution">
    <text evidence="1">The sequence shown here is derived from an EMBL/GenBank/DDBJ whole genome shotgun (WGS) entry which is preliminary data.</text>
</comment>
<dbReference type="EMBL" id="QTSX02004263">
    <property type="protein sequence ID" value="KAJ9067272.1"/>
    <property type="molecule type" value="Genomic_DNA"/>
</dbReference>
<sequence>MHHVVGLLPYVPYNLILSRIITGRWGPAVSTLLVPLPNVNLMPANLGAFPTVSEAETFVTFQCPEFYAKDSLILSQCILWKFPQTVSEALLVVNHQLYVGLGSDSSPPRNSFLLSNNFHHSPSLCLLLVFQAHKEAGHEGIAKTYGWLQKNYFWENLRLLIPDAIASCHDFQL</sequence>
<gene>
    <name evidence="1" type="ORF">DSO57_1001380</name>
</gene>
<accession>A0ACC2SYB6</accession>
<keyword evidence="2" id="KW-1185">Reference proteome</keyword>